<dbReference type="PANTHER" id="PTHR34387:SF2">
    <property type="entry name" value="SLR1258 PROTEIN"/>
    <property type="match status" value="1"/>
</dbReference>
<dbReference type="HOGENOM" id="CLU_1745604_0_0_2"/>
<keyword evidence="2" id="KW-1185">Reference proteome</keyword>
<proteinExistence type="predicted"/>
<dbReference type="InterPro" id="IPR007497">
    <property type="entry name" value="SIMPL/DUF541"/>
</dbReference>
<organism evidence="1 2">
    <name type="scientific">Nitrososphaera gargensis (strain Ga9.2)</name>
    <dbReference type="NCBI Taxonomy" id="1237085"/>
    <lineage>
        <taxon>Archaea</taxon>
        <taxon>Nitrososphaerota</taxon>
        <taxon>Nitrososphaeria</taxon>
        <taxon>Nitrososphaerales</taxon>
        <taxon>Nitrososphaeraceae</taxon>
        <taxon>Nitrososphaera</taxon>
    </lineage>
</organism>
<dbReference type="AlphaFoldDB" id="K0IKK6"/>
<dbReference type="Gene3D" id="3.30.110.170">
    <property type="entry name" value="Protein of unknown function (DUF541), domain 1"/>
    <property type="match status" value="1"/>
</dbReference>
<dbReference type="OrthoDB" id="12132at2157"/>
<dbReference type="GeneID" id="76624179"/>
<dbReference type="BioCyc" id="CNIT1237085:G1324-2899-MONOMER"/>
<accession>K0IKK6</accession>
<dbReference type="EMBL" id="CP002408">
    <property type="protein sequence ID" value="AFU59818.1"/>
    <property type="molecule type" value="Genomic_DNA"/>
</dbReference>
<gene>
    <name evidence="1" type="ordered locus">Ngar_c28990</name>
</gene>
<evidence type="ECO:0000313" key="2">
    <source>
        <dbReference type="Proteomes" id="UP000008037"/>
    </source>
</evidence>
<dbReference type="Proteomes" id="UP000008037">
    <property type="component" value="Chromosome"/>
</dbReference>
<dbReference type="KEGG" id="nga:Ngar_c28990"/>
<reference evidence="1 2" key="1">
    <citation type="journal article" date="2012" name="Environ. Microbiol.">
        <title>The genome of the ammonia-oxidizing Candidatus Nitrososphaera gargensis: insights into metabolic versatility and environmental adaptations.</title>
        <authorList>
            <person name="Spang A."/>
            <person name="Poehlein A."/>
            <person name="Offre P."/>
            <person name="Zumbragel S."/>
            <person name="Haider S."/>
            <person name="Rychlik N."/>
            <person name="Nowka B."/>
            <person name="Schmeisser C."/>
            <person name="Lebedeva E.V."/>
            <person name="Rattei T."/>
            <person name="Bohm C."/>
            <person name="Schmid M."/>
            <person name="Galushko A."/>
            <person name="Hatzenpichler R."/>
            <person name="Weinmaier T."/>
            <person name="Daniel R."/>
            <person name="Schleper C."/>
            <person name="Spieck E."/>
            <person name="Streit W."/>
            <person name="Wagner M."/>
        </authorList>
    </citation>
    <scope>NUCLEOTIDE SEQUENCE [LARGE SCALE GENOMIC DNA]</scope>
    <source>
        <strain evidence="2">Ga9.2</strain>
    </source>
</reference>
<evidence type="ECO:0000313" key="1">
    <source>
        <dbReference type="EMBL" id="AFU59818.1"/>
    </source>
</evidence>
<dbReference type="GO" id="GO:0006974">
    <property type="term" value="P:DNA damage response"/>
    <property type="evidence" value="ECO:0007669"/>
    <property type="project" value="TreeGrafter"/>
</dbReference>
<sequence>MDDNTVVAEPTSSTNTSELISAPFGTLTVSTSGTAITKVRPDKFSVTVGVETNGTIAGEAASNNADLIAAVIAALRNLGTAEDEISTRQYNVYPVYSRSDPVNACMVLPGNPVPPECYVSGEMVSYKAVNTVTVITLDADGDVDAGEVI</sequence>
<dbReference type="STRING" id="1237085.Ngar_c28990"/>
<protein>
    <submittedName>
        <fullName evidence="1">Uncharacterized protein</fullName>
    </submittedName>
</protein>
<dbReference type="Gene3D" id="3.30.70.2970">
    <property type="entry name" value="Protein of unknown function (DUF541), domain 2"/>
    <property type="match status" value="1"/>
</dbReference>
<dbReference type="RefSeq" id="WP_015020352.1">
    <property type="nucleotide sequence ID" value="NC_018719.1"/>
</dbReference>
<dbReference type="Pfam" id="PF04402">
    <property type="entry name" value="SIMPL"/>
    <property type="match status" value="1"/>
</dbReference>
<dbReference type="InterPro" id="IPR052022">
    <property type="entry name" value="26kDa_periplasmic_antigen"/>
</dbReference>
<name>K0IKK6_NITGG</name>
<dbReference type="InParanoid" id="K0IKK6"/>
<dbReference type="PANTHER" id="PTHR34387">
    <property type="entry name" value="SLR1258 PROTEIN"/>
    <property type="match status" value="1"/>
</dbReference>